<name>H2EG26_9VIRU</name>
<reference evidence="1" key="1">
    <citation type="submission" date="2011-10" db="EMBL/GenBank/DDBJ databases">
        <title>Provirophages and transpovirons: unique mobilome of giant viruses.</title>
        <authorList>
            <person name="Desnues C."/>
            <person name="LaScola B."/>
            <person name="Yutin N."/>
            <person name="Fournous G."/>
            <person name="Koonin E."/>
            <person name="Raoult D."/>
        </authorList>
    </citation>
    <scope>NUCLEOTIDE SEQUENCE</scope>
    <source>
        <strain evidence="1">Mv13-mv</strain>
    </source>
</reference>
<protein>
    <submittedName>
        <fullName evidence="1">Uncharacterized protein</fullName>
    </submittedName>
</protein>
<gene>
    <name evidence="1" type="ORF">mv_R1147</name>
</gene>
<dbReference type="EMBL" id="JN886001">
    <property type="protein sequence ID" value="AEX63349.1"/>
    <property type="molecule type" value="Genomic_DNA"/>
</dbReference>
<proteinExistence type="predicted"/>
<evidence type="ECO:0000313" key="1">
    <source>
        <dbReference type="EMBL" id="AEX63349.1"/>
    </source>
</evidence>
<sequence>MNIIPFGKYKGKYYNILLKDKQYAKWMIENTDIKNDYPNLYKYINIFLNVKSNKMLFDEILTYLNNNIIKIDTNNEIDKHIKKLYNDHINKLIIQVKEKYLKNYDFTWVTTPNGYTQELEHLNINKLHFQKFYKKYKAVNLFKICEVIRKLGGHDSDFSSGYKLAQQKSKLQEQYWKKILEQKYKNKIIYQPSIENGCIFDFINHKDKIIYEAKLNLKDFVLEQFQKYKKQKPTYKMKYLLSNNAIWDCQNGNIYVQENLPSEEFNTGLNDIYTYFTEAKCIFGNDKKIVNKINIIQVDNIIDYL</sequence>
<organism evidence="1">
    <name type="scientific">Moumouvirus sp. 'Monve'</name>
    <dbReference type="NCBI Taxonomy" id="1128131"/>
    <lineage>
        <taxon>Viruses</taxon>
        <taxon>Varidnaviria</taxon>
        <taxon>Bamfordvirae</taxon>
        <taxon>Nucleocytoviricota</taxon>
        <taxon>Megaviricetes</taxon>
        <taxon>Imitervirales</taxon>
        <taxon>Mimiviridae</taxon>
        <taxon>Megamimivirinae</taxon>
        <taxon>Moumouvirus</taxon>
    </lineage>
</organism>
<accession>H2EG26</accession>